<keyword evidence="12" id="KW-1185">Reference proteome</keyword>
<organism evidence="11 12">
    <name type="scientific">Exophiala bonariae</name>
    <dbReference type="NCBI Taxonomy" id="1690606"/>
    <lineage>
        <taxon>Eukaryota</taxon>
        <taxon>Fungi</taxon>
        <taxon>Dikarya</taxon>
        <taxon>Ascomycota</taxon>
        <taxon>Pezizomycotina</taxon>
        <taxon>Eurotiomycetes</taxon>
        <taxon>Chaetothyriomycetidae</taxon>
        <taxon>Chaetothyriales</taxon>
        <taxon>Herpotrichiellaceae</taxon>
        <taxon>Exophiala</taxon>
    </lineage>
</organism>
<dbReference type="GO" id="GO:0006511">
    <property type="term" value="P:ubiquitin-dependent protein catabolic process"/>
    <property type="evidence" value="ECO:0007669"/>
    <property type="project" value="TreeGrafter"/>
</dbReference>
<feature type="region of interest" description="Disordered" evidence="9">
    <location>
        <begin position="69"/>
        <end position="123"/>
    </location>
</feature>
<dbReference type="GO" id="GO:0008270">
    <property type="term" value="F:zinc ion binding"/>
    <property type="evidence" value="ECO:0007669"/>
    <property type="project" value="UniProtKB-KW"/>
</dbReference>
<dbReference type="RefSeq" id="XP_064703470.1">
    <property type="nucleotide sequence ID" value="XM_064849715.1"/>
</dbReference>
<dbReference type="GeneID" id="89974326"/>
<keyword evidence="7" id="KW-0862">Zinc</keyword>
<proteinExistence type="predicted"/>
<dbReference type="Proteomes" id="UP001358417">
    <property type="component" value="Unassembled WGS sequence"/>
</dbReference>
<protein>
    <recommendedName>
        <fullName evidence="2">RING-type E3 ubiquitin transferase</fullName>
        <ecNumber evidence="2">2.3.2.27</ecNumber>
    </recommendedName>
</protein>
<dbReference type="EMBL" id="JAVRRD010000023">
    <property type="protein sequence ID" value="KAK5047964.1"/>
    <property type="molecule type" value="Genomic_DNA"/>
</dbReference>
<name>A0AAV9N2G1_9EURO</name>
<evidence type="ECO:0000256" key="9">
    <source>
        <dbReference type="SAM" id="MobiDB-lite"/>
    </source>
</evidence>
<evidence type="ECO:0000256" key="6">
    <source>
        <dbReference type="ARBA" id="ARBA00022786"/>
    </source>
</evidence>
<dbReference type="SMART" id="SM00184">
    <property type="entry name" value="RING"/>
    <property type="match status" value="1"/>
</dbReference>
<keyword evidence="4" id="KW-0479">Metal-binding</keyword>
<dbReference type="GO" id="GO:0005634">
    <property type="term" value="C:nucleus"/>
    <property type="evidence" value="ECO:0007669"/>
    <property type="project" value="TreeGrafter"/>
</dbReference>
<sequence>MEEHLKRPKNAEGHGSLNHPYDVWTLEIQAAGNGASGSGFTSEVDFVIDNRKSDRLGFKCLERYLEPGTTSSLESYDHPARSPSPPPSPPLRPLFDHNPWNNVPHGDEPDPDPRNNFTTFEFTSNGGGGRVSFSTRSFVTGGAGPNARGMPPPLGAFSPFAAFAGPQQPGFGNFPGRDPHAPPQGANLQDLFSMILQSMQQPAPPPGFGQHGQPDHDGIRGQAQVPYPFDLLHQIFNPGGGRHGDMVFSQDAFDRVMSQLMEQNNSSNAPPPASEDAIESLEKKKIDMEMMGNDGSAECSICMDDVPLGSEVTVLPCKHWFHGGCVTSWLIEHDTCPHCRKPIQEHGPDQQSDPSQPRTANRRPSSVSSPRAPTTEGTRHNPINIPESPSELRDARRQYYGARNDGSTEQQNSRQYSTSHESRRPGSGNNNGNSEANRSPTNGGVTGWLRDHMPFS</sequence>
<feature type="compositionally biased region" description="Polar residues" evidence="9">
    <location>
        <begin position="349"/>
        <end position="359"/>
    </location>
</feature>
<evidence type="ECO:0000256" key="8">
    <source>
        <dbReference type="PROSITE-ProRule" id="PRU00175"/>
    </source>
</evidence>
<comment type="caution">
    <text evidence="11">The sequence shown here is derived from an EMBL/GenBank/DDBJ whole genome shotgun (WGS) entry which is preliminary data.</text>
</comment>
<dbReference type="EC" id="2.3.2.27" evidence="2"/>
<evidence type="ECO:0000313" key="11">
    <source>
        <dbReference type="EMBL" id="KAK5047964.1"/>
    </source>
</evidence>
<feature type="compositionally biased region" description="Pro residues" evidence="9">
    <location>
        <begin position="82"/>
        <end position="92"/>
    </location>
</feature>
<evidence type="ECO:0000259" key="10">
    <source>
        <dbReference type="PROSITE" id="PS50089"/>
    </source>
</evidence>
<dbReference type="PANTHER" id="PTHR45931:SF3">
    <property type="entry name" value="RING ZINC FINGER-CONTAINING PROTEIN"/>
    <property type="match status" value="1"/>
</dbReference>
<feature type="compositionally biased region" description="Low complexity" evidence="9">
    <location>
        <begin position="425"/>
        <end position="440"/>
    </location>
</feature>
<dbReference type="InterPro" id="IPR001841">
    <property type="entry name" value="Znf_RING"/>
</dbReference>
<dbReference type="SUPFAM" id="SSF57850">
    <property type="entry name" value="RING/U-box"/>
    <property type="match status" value="1"/>
</dbReference>
<evidence type="ECO:0000256" key="1">
    <source>
        <dbReference type="ARBA" id="ARBA00000900"/>
    </source>
</evidence>
<evidence type="ECO:0000256" key="5">
    <source>
        <dbReference type="ARBA" id="ARBA00022771"/>
    </source>
</evidence>
<feature type="compositionally biased region" description="Polar residues" evidence="9">
    <location>
        <begin position="405"/>
        <end position="419"/>
    </location>
</feature>
<evidence type="ECO:0000256" key="7">
    <source>
        <dbReference type="ARBA" id="ARBA00022833"/>
    </source>
</evidence>
<dbReference type="InterPro" id="IPR013083">
    <property type="entry name" value="Znf_RING/FYVE/PHD"/>
</dbReference>
<feature type="domain" description="RING-type" evidence="10">
    <location>
        <begin position="299"/>
        <end position="340"/>
    </location>
</feature>
<dbReference type="PANTHER" id="PTHR45931">
    <property type="entry name" value="SI:CH211-59O9.10"/>
    <property type="match status" value="1"/>
</dbReference>
<dbReference type="InterPro" id="IPR051834">
    <property type="entry name" value="RING_finger_E3_ligase"/>
</dbReference>
<dbReference type="GO" id="GO:0016567">
    <property type="term" value="P:protein ubiquitination"/>
    <property type="evidence" value="ECO:0007669"/>
    <property type="project" value="UniProtKB-ARBA"/>
</dbReference>
<dbReference type="FunFam" id="3.30.40.10:FF:000127">
    <property type="entry name" value="E3 ubiquitin-protein ligase RNF181"/>
    <property type="match status" value="1"/>
</dbReference>
<dbReference type="PROSITE" id="PS50089">
    <property type="entry name" value="ZF_RING_2"/>
    <property type="match status" value="1"/>
</dbReference>
<keyword evidence="3" id="KW-0808">Transferase</keyword>
<reference evidence="11 12" key="1">
    <citation type="submission" date="2023-08" db="EMBL/GenBank/DDBJ databases">
        <title>Black Yeasts Isolated from many extreme environments.</title>
        <authorList>
            <person name="Coleine C."/>
            <person name="Stajich J.E."/>
            <person name="Selbmann L."/>
        </authorList>
    </citation>
    <scope>NUCLEOTIDE SEQUENCE [LARGE SCALE GENOMIC DNA]</scope>
    <source>
        <strain evidence="11 12">CCFEE 5792</strain>
    </source>
</reference>
<dbReference type="Gene3D" id="3.30.40.10">
    <property type="entry name" value="Zinc/RING finger domain, C3HC4 (zinc finger)"/>
    <property type="match status" value="1"/>
</dbReference>
<keyword evidence="5 8" id="KW-0863">Zinc-finger</keyword>
<dbReference type="GO" id="GO:0061630">
    <property type="term" value="F:ubiquitin protein ligase activity"/>
    <property type="evidence" value="ECO:0007669"/>
    <property type="project" value="UniProtKB-EC"/>
</dbReference>
<feature type="region of interest" description="Disordered" evidence="9">
    <location>
        <begin position="342"/>
        <end position="456"/>
    </location>
</feature>
<keyword evidence="6" id="KW-0833">Ubl conjugation pathway</keyword>
<evidence type="ECO:0000256" key="2">
    <source>
        <dbReference type="ARBA" id="ARBA00012483"/>
    </source>
</evidence>
<gene>
    <name evidence="11" type="ORF">LTR84_006154</name>
</gene>
<dbReference type="Pfam" id="PF13639">
    <property type="entry name" value="zf-RING_2"/>
    <property type="match status" value="1"/>
</dbReference>
<accession>A0AAV9N2G1</accession>
<evidence type="ECO:0000256" key="3">
    <source>
        <dbReference type="ARBA" id="ARBA00022679"/>
    </source>
</evidence>
<dbReference type="CDD" id="cd16454">
    <property type="entry name" value="RING-H2_PA-TM-RING"/>
    <property type="match status" value="1"/>
</dbReference>
<dbReference type="AlphaFoldDB" id="A0AAV9N2G1"/>
<feature type="compositionally biased region" description="Low complexity" evidence="9">
    <location>
        <begin position="362"/>
        <end position="373"/>
    </location>
</feature>
<evidence type="ECO:0000256" key="4">
    <source>
        <dbReference type="ARBA" id="ARBA00022723"/>
    </source>
</evidence>
<comment type="catalytic activity">
    <reaction evidence="1">
        <text>S-ubiquitinyl-[E2 ubiquitin-conjugating enzyme]-L-cysteine + [acceptor protein]-L-lysine = [E2 ubiquitin-conjugating enzyme]-L-cysteine + N(6)-ubiquitinyl-[acceptor protein]-L-lysine.</text>
        <dbReference type="EC" id="2.3.2.27"/>
    </reaction>
</comment>
<evidence type="ECO:0000313" key="12">
    <source>
        <dbReference type="Proteomes" id="UP001358417"/>
    </source>
</evidence>